<feature type="region of interest" description="Disordered" evidence="1">
    <location>
        <begin position="108"/>
        <end position="133"/>
    </location>
</feature>
<dbReference type="SMART" id="SM01128">
    <property type="entry name" value="DDRGK"/>
    <property type="match status" value="1"/>
</dbReference>
<dbReference type="OrthoDB" id="2285710at2759"/>
<evidence type="ECO:0000313" key="3">
    <source>
        <dbReference type="Proteomes" id="UP000078561"/>
    </source>
</evidence>
<dbReference type="STRING" id="4829.A0A168LM88"/>
<dbReference type="Proteomes" id="UP000078561">
    <property type="component" value="Unassembled WGS sequence"/>
</dbReference>
<gene>
    <name evidence="2" type="primary">ABSGL_02545.1 scaffold 3452</name>
</gene>
<dbReference type="EMBL" id="LT551507">
    <property type="protein sequence ID" value="SAL97087.1"/>
    <property type="molecule type" value="Genomic_DNA"/>
</dbReference>
<sequence length="326" mass="37969">MSRSARRRTSDVISHEKCIFGINMKIENASTPLALGEGGQRASQSSMKGPALVQWDFRSIAQALEVMKKLAIGFLLSVFYSQRQQQRDILTLAQHQQNLSDDELDELYEATPDNDDGLDDENDNAGEGSSSAATLRIRKVGKKKGEKLRRKEQLRQYREYMDHQRDARRAQDEILDEEYRRQKAEEAIQRDEEMEKRRKRQEKLAKQEEKNRLNQLKQQEKELTRAQQRFKKYHVKIKTWVKDAKVCHVDDVAKQMGLTTEETEAILQQLCDTDPEFQLALWSDDRSVLMYVIPSDYDRLTDYMEQHQGKLVVNEAVADSFLVLGR</sequence>
<dbReference type="Pfam" id="PF09756">
    <property type="entry name" value="DDRGK"/>
    <property type="match status" value="1"/>
</dbReference>
<reference evidence="2" key="1">
    <citation type="submission" date="2016-04" db="EMBL/GenBank/DDBJ databases">
        <authorList>
            <person name="Evans L.H."/>
            <person name="Alamgir A."/>
            <person name="Owens N."/>
            <person name="Weber N.D."/>
            <person name="Virtaneva K."/>
            <person name="Barbian K."/>
            <person name="Babar A."/>
            <person name="Rosenke K."/>
        </authorList>
    </citation>
    <scope>NUCLEOTIDE SEQUENCE [LARGE SCALE GENOMIC DNA]</scope>
    <source>
        <strain evidence="2">CBS 101.48</strain>
    </source>
</reference>
<evidence type="ECO:0000256" key="1">
    <source>
        <dbReference type="SAM" id="MobiDB-lite"/>
    </source>
</evidence>
<feature type="compositionally biased region" description="Acidic residues" evidence="1">
    <location>
        <begin position="108"/>
        <end position="124"/>
    </location>
</feature>
<accession>A0A168LM88</accession>
<feature type="region of interest" description="Disordered" evidence="1">
    <location>
        <begin position="154"/>
        <end position="173"/>
    </location>
</feature>
<proteinExistence type="predicted"/>
<organism evidence="2">
    <name type="scientific">Absidia glauca</name>
    <name type="common">Pin mould</name>
    <dbReference type="NCBI Taxonomy" id="4829"/>
    <lineage>
        <taxon>Eukaryota</taxon>
        <taxon>Fungi</taxon>
        <taxon>Fungi incertae sedis</taxon>
        <taxon>Mucoromycota</taxon>
        <taxon>Mucoromycotina</taxon>
        <taxon>Mucoromycetes</taxon>
        <taxon>Mucorales</taxon>
        <taxon>Cunninghamellaceae</taxon>
        <taxon>Absidia</taxon>
    </lineage>
</organism>
<evidence type="ECO:0008006" key="4">
    <source>
        <dbReference type="Google" id="ProtNLM"/>
    </source>
</evidence>
<keyword evidence="3" id="KW-1185">Reference proteome</keyword>
<evidence type="ECO:0000313" key="2">
    <source>
        <dbReference type="EMBL" id="SAL97087.1"/>
    </source>
</evidence>
<dbReference type="AlphaFoldDB" id="A0A168LM88"/>
<feature type="region of interest" description="Disordered" evidence="1">
    <location>
        <begin position="186"/>
        <end position="212"/>
    </location>
</feature>
<dbReference type="InterPro" id="IPR019153">
    <property type="entry name" value="DDRGK_dom-contain"/>
</dbReference>
<protein>
    <recommendedName>
        <fullName evidence="4">DDRGK domain-containing protein 1</fullName>
    </recommendedName>
</protein>
<dbReference type="InParanoid" id="A0A168LM88"/>
<name>A0A168LM88_ABSGL</name>